<name>G2NST7_STRV4</name>
<reference evidence="1" key="1">
    <citation type="submission" date="2011-08" db="EMBL/GenBank/DDBJ databases">
        <title>Complete sequence of chromosome of Streptomyces violaceusniger Tu 4113.</title>
        <authorList>
            <consortium name="US DOE Joint Genome Institute"/>
            <person name="Lucas S."/>
            <person name="Han J."/>
            <person name="Lapidus A."/>
            <person name="Cheng J.-F."/>
            <person name="Goodwin L."/>
            <person name="Pitluck S."/>
            <person name="Peters L."/>
            <person name="Ivanova N."/>
            <person name="Daligault H."/>
            <person name="Detter J.C."/>
            <person name="Han C."/>
            <person name="Tapia R."/>
            <person name="Land M."/>
            <person name="Hauser L."/>
            <person name="Kyrpides N."/>
            <person name="Ivanova N."/>
            <person name="Pagani I."/>
            <person name="Hagen A."/>
            <person name="Katz L."/>
            <person name="Fiedler H.-P."/>
            <person name="Keasling J."/>
            <person name="Fortman J."/>
            <person name="Woyke T."/>
        </authorList>
    </citation>
    <scope>NUCLEOTIDE SEQUENCE [LARGE SCALE GENOMIC DNA]</scope>
    <source>
        <strain evidence="1">Tu 4113</strain>
    </source>
</reference>
<gene>
    <name evidence="1" type="ORF">Strvi_1065</name>
</gene>
<sequence>MGRVHGTGQGRGTGLSALNDAGVHRYSQIAVTMNVYTHVNDDSRREAMGHMDPAAPAP</sequence>
<dbReference type="Proteomes" id="UP000008703">
    <property type="component" value="Chromosome"/>
</dbReference>
<organism evidence="1 2">
    <name type="scientific">Streptomyces violaceusniger (strain Tu 4113)</name>
    <dbReference type="NCBI Taxonomy" id="653045"/>
    <lineage>
        <taxon>Bacteria</taxon>
        <taxon>Bacillati</taxon>
        <taxon>Actinomycetota</taxon>
        <taxon>Actinomycetes</taxon>
        <taxon>Kitasatosporales</taxon>
        <taxon>Streptomycetaceae</taxon>
        <taxon>Streptomyces</taxon>
        <taxon>Streptomyces violaceusniger group</taxon>
    </lineage>
</organism>
<accession>G2NST7</accession>
<proteinExistence type="predicted"/>
<keyword evidence="2" id="KW-1185">Reference proteome</keyword>
<dbReference type="HOGENOM" id="CLU_2977530_0_0_11"/>
<dbReference type="KEGG" id="svl:Strvi_1065"/>
<evidence type="ECO:0000313" key="2">
    <source>
        <dbReference type="Proteomes" id="UP000008703"/>
    </source>
</evidence>
<dbReference type="EMBL" id="CP002994">
    <property type="protein sequence ID" value="AEM80825.1"/>
    <property type="molecule type" value="Genomic_DNA"/>
</dbReference>
<protein>
    <submittedName>
        <fullName evidence="1">Uncharacterized protein</fullName>
    </submittedName>
</protein>
<dbReference type="AlphaFoldDB" id="G2NST7"/>
<evidence type="ECO:0000313" key="1">
    <source>
        <dbReference type="EMBL" id="AEM80825.1"/>
    </source>
</evidence>